<dbReference type="Pfam" id="PF06934">
    <property type="entry name" value="CTI"/>
    <property type="match status" value="1"/>
</dbReference>
<protein>
    <submittedName>
        <fullName evidence="2">Fatty acid cis/trans isomerase</fullName>
    </submittedName>
</protein>
<dbReference type="GO" id="GO:0016853">
    <property type="term" value="F:isomerase activity"/>
    <property type="evidence" value="ECO:0007669"/>
    <property type="project" value="UniProtKB-KW"/>
</dbReference>
<dbReference type="EMBL" id="BAAAFA010000002">
    <property type="protein sequence ID" value="GAA0812836.1"/>
    <property type="molecule type" value="Genomic_DNA"/>
</dbReference>
<dbReference type="Proteomes" id="UP001500021">
    <property type="component" value="Unassembled WGS sequence"/>
</dbReference>
<feature type="compositionally biased region" description="Basic residues" evidence="1">
    <location>
        <begin position="655"/>
        <end position="667"/>
    </location>
</feature>
<comment type="caution">
    <text evidence="2">The sequence shown here is derived from an EMBL/GenBank/DDBJ whole genome shotgun (WGS) entry which is preliminary data.</text>
</comment>
<sequence>MSYTFSAINDLPYSMFRFITHFKLLFFVLLVSGCAAIGIMEYDKIYGKANVENRINQTNISPAQIQNFHTNIKPILESRCVVCHACYDAPCQLKMENVSGIERGANKELVYNGERLLTGKIPTGLTELNSINSDILQKTRAQGFFPVLNERQQSATANTQASVFYRMLALKQQHPLPDDALLNNSFDLSLDRDQQCPTIEEFEQYQRDFPLAGMPYGLPALSTQEHNTLVNWLAQGAKLPEPSSPTQAEEKMIMRWEQLLNGQSNKEKLIARYLFEHLFLANLYFQENSDSYFKLVRSTTPPGEAVALIQSRRPFDPPTKKAPFYYRLIKNNNVVVAKRHMPYPFGLAKLNYLTELFYQPDYQVEALPDYALETSANPFITFKAIPAKARYRFLLEQAQFSIMNFIKGPVCRGQIALNVIEDHFWVAFLDPDYLDQYHSNDFIADNSELLQLPASTSDKTLSLLYWRQYAKSQQEYLTNKLHYIKSLNLKPQELGLNLLWAGNGNPNATLTVYRHFDSASVLQGFVGQPPKTAWVISYSLLERIHYLLVAGFDVYGNVSHQLKTRLYMDFLRMEAEGNFITLLPKAQRRKVHEYWYRDTNPEIKDYIFSDNFDHLPETGVQYKTDTPLLELYDLIAEHTNHSALNDYNIEDKSRNRASKTKHQGKIPSHKGIEQKLAQLQHLVGAPATLLPQVSYVAITSPEGDYFYSLISNSAHSNVAHLFAEAERRLPKEDNLSILRGIVGTYPNAFFQITTEQLTAFVQAVSELKTEQDYQHLKDNFSVRRTDKNFWAFADKLHAWYKKYQRDSAGLLDFNRLENR</sequence>
<name>A0ABN1L412_9GAMM</name>
<feature type="region of interest" description="Disordered" evidence="1">
    <location>
        <begin position="646"/>
        <end position="667"/>
    </location>
</feature>
<evidence type="ECO:0000313" key="2">
    <source>
        <dbReference type="EMBL" id="GAA0812836.1"/>
    </source>
</evidence>
<keyword evidence="2" id="KW-0413">Isomerase</keyword>
<dbReference type="RefSeq" id="WP_343815128.1">
    <property type="nucleotide sequence ID" value="NZ_BAAAFA010000002.1"/>
</dbReference>
<proteinExistence type="predicted"/>
<dbReference type="InterPro" id="IPR010706">
    <property type="entry name" value="Fatty_acid_cis-trans_isomerase"/>
</dbReference>
<gene>
    <name evidence="2" type="ORF">GCM10009111_07330</name>
</gene>
<keyword evidence="3" id="KW-1185">Reference proteome</keyword>
<accession>A0ABN1L412</accession>
<reference evidence="2 3" key="1">
    <citation type="journal article" date="2019" name="Int. J. Syst. Evol. Microbiol.">
        <title>The Global Catalogue of Microorganisms (GCM) 10K type strain sequencing project: providing services to taxonomists for standard genome sequencing and annotation.</title>
        <authorList>
            <consortium name="The Broad Institute Genomics Platform"/>
            <consortium name="The Broad Institute Genome Sequencing Center for Infectious Disease"/>
            <person name="Wu L."/>
            <person name="Ma J."/>
        </authorList>
    </citation>
    <scope>NUCLEOTIDE SEQUENCE [LARGE SCALE GENOMIC DNA]</scope>
    <source>
        <strain evidence="2 3">JCM 15608</strain>
    </source>
</reference>
<evidence type="ECO:0000256" key="1">
    <source>
        <dbReference type="SAM" id="MobiDB-lite"/>
    </source>
</evidence>
<organism evidence="2 3">
    <name type="scientific">Colwellia asteriadis</name>
    <dbReference type="NCBI Taxonomy" id="517723"/>
    <lineage>
        <taxon>Bacteria</taxon>
        <taxon>Pseudomonadati</taxon>
        <taxon>Pseudomonadota</taxon>
        <taxon>Gammaproteobacteria</taxon>
        <taxon>Alteromonadales</taxon>
        <taxon>Colwelliaceae</taxon>
        <taxon>Colwellia</taxon>
    </lineage>
</organism>
<evidence type="ECO:0000313" key="3">
    <source>
        <dbReference type="Proteomes" id="UP001500021"/>
    </source>
</evidence>